<proteinExistence type="predicted"/>
<dbReference type="Proteomes" id="UP001044222">
    <property type="component" value="Unassembled WGS sequence"/>
</dbReference>
<reference evidence="1" key="1">
    <citation type="submission" date="2021-01" db="EMBL/GenBank/DDBJ databases">
        <title>A chromosome-scale assembly of European eel, Anguilla anguilla.</title>
        <authorList>
            <person name="Henkel C."/>
            <person name="Jong-Raadsen S.A."/>
            <person name="Dufour S."/>
            <person name="Weltzien F.-A."/>
            <person name="Palstra A.P."/>
            <person name="Pelster B."/>
            <person name="Spaink H.P."/>
            <person name="Van Den Thillart G.E."/>
            <person name="Jansen H."/>
            <person name="Zahm M."/>
            <person name="Klopp C."/>
            <person name="Cedric C."/>
            <person name="Louis A."/>
            <person name="Berthelot C."/>
            <person name="Parey E."/>
            <person name="Roest Crollius H."/>
            <person name="Montfort J."/>
            <person name="Robinson-Rechavi M."/>
            <person name="Bucao C."/>
            <person name="Bouchez O."/>
            <person name="Gislard M."/>
            <person name="Lluch J."/>
            <person name="Milhes M."/>
            <person name="Lampietro C."/>
            <person name="Lopez Roques C."/>
            <person name="Donnadieu C."/>
            <person name="Braasch I."/>
            <person name="Desvignes T."/>
            <person name="Postlethwait J."/>
            <person name="Bobe J."/>
            <person name="Guiguen Y."/>
            <person name="Dirks R."/>
        </authorList>
    </citation>
    <scope>NUCLEOTIDE SEQUENCE</scope>
    <source>
        <strain evidence="1">Tag_6206</strain>
        <tissue evidence="1">Liver</tissue>
    </source>
</reference>
<keyword evidence="2" id="KW-1185">Reference proteome</keyword>
<name>A0A9D3S3G8_ANGAN</name>
<accession>A0A9D3S3G8</accession>
<evidence type="ECO:0000313" key="2">
    <source>
        <dbReference type="Proteomes" id="UP001044222"/>
    </source>
</evidence>
<evidence type="ECO:0000313" key="1">
    <source>
        <dbReference type="EMBL" id="KAG5853333.1"/>
    </source>
</evidence>
<organism evidence="1 2">
    <name type="scientific">Anguilla anguilla</name>
    <name type="common">European freshwater eel</name>
    <name type="synonym">Muraena anguilla</name>
    <dbReference type="NCBI Taxonomy" id="7936"/>
    <lineage>
        <taxon>Eukaryota</taxon>
        <taxon>Metazoa</taxon>
        <taxon>Chordata</taxon>
        <taxon>Craniata</taxon>
        <taxon>Vertebrata</taxon>
        <taxon>Euteleostomi</taxon>
        <taxon>Actinopterygii</taxon>
        <taxon>Neopterygii</taxon>
        <taxon>Teleostei</taxon>
        <taxon>Anguilliformes</taxon>
        <taxon>Anguillidae</taxon>
        <taxon>Anguilla</taxon>
    </lineage>
</organism>
<protein>
    <submittedName>
        <fullName evidence="1">Uncharacterized protein</fullName>
    </submittedName>
</protein>
<comment type="caution">
    <text evidence="1">The sequence shown here is derived from an EMBL/GenBank/DDBJ whole genome shotgun (WGS) entry which is preliminary data.</text>
</comment>
<dbReference type="AlphaFoldDB" id="A0A9D3S3G8"/>
<dbReference type="EMBL" id="JAFIRN010000003">
    <property type="protein sequence ID" value="KAG5853333.1"/>
    <property type="molecule type" value="Genomic_DNA"/>
</dbReference>
<sequence length="108" mass="11697">MTCLAAASGTGASPVSPARRLRNSGNAPVSLVDGLCILAQFVGIPSCVPPFPFAMRAGRHVFRLHLRNLLQRLLLVPDFREIKRRKQTLLFVNVQPTPVAAVPVVMPS</sequence>
<gene>
    <name evidence="1" type="ORF">ANANG_G00072080</name>
</gene>